<feature type="compositionally biased region" description="Basic and acidic residues" evidence="1">
    <location>
        <begin position="91"/>
        <end position="105"/>
    </location>
</feature>
<feature type="compositionally biased region" description="Polar residues" evidence="1">
    <location>
        <begin position="19"/>
        <end position="30"/>
    </location>
</feature>
<name>A0A9P6CKE7_9AGAR</name>
<dbReference type="Proteomes" id="UP000807353">
    <property type="component" value="Unassembled WGS sequence"/>
</dbReference>
<feature type="compositionally biased region" description="Basic and acidic residues" evidence="1">
    <location>
        <begin position="358"/>
        <end position="367"/>
    </location>
</feature>
<comment type="caution">
    <text evidence="2">The sequence shown here is derived from an EMBL/GenBank/DDBJ whole genome shotgun (WGS) entry which is preliminary data.</text>
</comment>
<feature type="compositionally biased region" description="Polar residues" evidence="1">
    <location>
        <begin position="477"/>
        <end position="492"/>
    </location>
</feature>
<dbReference type="EMBL" id="MU150259">
    <property type="protein sequence ID" value="KAF9463779.1"/>
    <property type="molecule type" value="Genomic_DNA"/>
</dbReference>
<feature type="region of interest" description="Disordered" evidence="1">
    <location>
        <begin position="1"/>
        <end position="126"/>
    </location>
</feature>
<feature type="region of interest" description="Disordered" evidence="1">
    <location>
        <begin position="329"/>
        <end position="495"/>
    </location>
</feature>
<proteinExistence type="predicted"/>
<sequence>MGKLNLFTNAKDRKAHTKSPVSPQLRNPDTPTRPHPTGSSSGLSVLEDQKEELVDHVQPHPPHIDHQRTSTGNVEEKRLEGSQGSEPAIQPERHGHSPDHTRKQSETTSFSKSQMSTGTPPQKPAVLLNSSHSEIVTMLGELPGAASRILTGLPLYESPLNEEGPNLRNALSNGVPVGIIDLSSGGELHSQNMGIWEETNRNLEQGPAGTTEHDHAMVKVHITVDKPQSTLSVIVEDSTLILPVAKPATTASNLNLATLEAKSVSSSTRRKKVPEPSVKAPQDQGKQVPLINGREGSTSKDTVTHGKGDLISGPLKGVVSAGAVVPKQKAMPFKNSGDIAPKEVQSQRKSPNGNKRSMTRDSVEKVESSTLSSEGTSSIHMTPKIEAVSSAKTSNESPKPLKSATQDVKKGERITPLQGEGSSSGTVASESQTISSDKANNQSGTTQVLTLGGYGQSTERGLPDGGPRFLPLDTGSHPDTTISLPQATSSKKPSIEAHTEVLHNQQIMADPVNKGEGHVGSSLTEPGLTVPEPSREATLPEIPTTEEQRDPSTALTDDRLQVVSEERAGVSQMTQRVVGQRKLSADLVRGQGPEVHTSLPTQSEGQGMAVSSPQAVRNASTADGAARNNVQVAEVKQCTCSWWDKHCCGGMNNKRAQYVCELLEGVVQDFGQYNENYKDGWAQI</sequence>
<feature type="region of interest" description="Disordered" evidence="1">
    <location>
        <begin position="515"/>
        <end position="556"/>
    </location>
</feature>
<feature type="compositionally biased region" description="Low complexity" evidence="1">
    <location>
        <begin position="368"/>
        <end position="378"/>
    </location>
</feature>
<dbReference type="AlphaFoldDB" id="A0A9P6CKE7"/>
<organism evidence="2 3">
    <name type="scientific">Collybia nuda</name>
    <dbReference type="NCBI Taxonomy" id="64659"/>
    <lineage>
        <taxon>Eukaryota</taxon>
        <taxon>Fungi</taxon>
        <taxon>Dikarya</taxon>
        <taxon>Basidiomycota</taxon>
        <taxon>Agaricomycotina</taxon>
        <taxon>Agaricomycetes</taxon>
        <taxon>Agaricomycetidae</taxon>
        <taxon>Agaricales</taxon>
        <taxon>Tricholomatineae</taxon>
        <taxon>Clitocybaceae</taxon>
        <taxon>Collybia</taxon>
    </lineage>
</organism>
<evidence type="ECO:0000256" key="1">
    <source>
        <dbReference type="SAM" id="MobiDB-lite"/>
    </source>
</evidence>
<evidence type="ECO:0000313" key="2">
    <source>
        <dbReference type="EMBL" id="KAF9463779.1"/>
    </source>
</evidence>
<evidence type="ECO:0000313" key="3">
    <source>
        <dbReference type="Proteomes" id="UP000807353"/>
    </source>
</evidence>
<accession>A0A9P6CKE7</accession>
<feature type="region of interest" description="Disordered" evidence="1">
    <location>
        <begin position="261"/>
        <end position="309"/>
    </location>
</feature>
<feature type="compositionally biased region" description="Basic and acidic residues" evidence="1">
    <location>
        <begin position="546"/>
        <end position="556"/>
    </location>
</feature>
<keyword evidence="3" id="KW-1185">Reference proteome</keyword>
<feature type="compositionally biased region" description="Polar residues" evidence="1">
    <location>
        <begin position="420"/>
        <end position="449"/>
    </location>
</feature>
<feature type="compositionally biased region" description="Basic and acidic residues" evidence="1">
    <location>
        <begin position="47"/>
        <end position="80"/>
    </location>
</feature>
<feature type="compositionally biased region" description="Polar residues" evidence="1">
    <location>
        <begin position="106"/>
        <end position="120"/>
    </location>
</feature>
<gene>
    <name evidence="2" type="ORF">BDZ94DRAFT_1297627</name>
</gene>
<protein>
    <submittedName>
        <fullName evidence="2">Uncharacterized protein</fullName>
    </submittedName>
</protein>
<reference evidence="2" key="1">
    <citation type="submission" date="2020-11" db="EMBL/GenBank/DDBJ databases">
        <authorList>
            <consortium name="DOE Joint Genome Institute"/>
            <person name="Ahrendt S."/>
            <person name="Riley R."/>
            <person name="Andreopoulos W."/>
            <person name="Labutti K."/>
            <person name="Pangilinan J."/>
            <person name="Ruiz-Duenas F.J."/>
            <person name="Barrasa J.M."/>
            <person name="Sanchez-Garcia M."/>
            <person name="Camarero S."/>
            <person name="Miyauchi S."/>
            <person name="Serrano A."/>
            <person name="Linde D."/>
            <person name="Babiker R."/>
            <person name="Drula E."/>
            <person name="Ayuso-Fernandez I."/>
            <person name="Pacheco R."/>
            <person name="Padilla G."/>
            <person name="Ferreira P."/>
            <person name="Barriuso J."/>
            <person name="Kellner H."/>
            <person name="Castanera R."/>
            <person name="Alfaro M."/>
            <person name="Ramirez L."/>
            <person name="Pisabarro A.G."/>
            <person name="Kuo A."/>
            <person name="Tritt A."/>
            <person name="Lipzen A."/>
            <person name="He G."/>
            <person name="Yan M."/>
            <person name="Ng V."/>
            <person name="Cullen D."/>
            <person name="Martin F."/>
            <person name="Rosso M.-N."/>
            <person name="Henrissat B."/>
            <person name="Hibbett D."/>
            <person name="Martinez A.T."/>
            <person name="Grigoriev I.V."/>
        </authorList>
    </citation>
    <scope>NUCLEOTIDE SEQUENCE</scope>
    <source>
        <strain evidence="2">CBS 247.69</strain>
    </source>
</reference>
<feature type="compositionally biased region" description="Polar residues" evidence="1">
    <location>
        <begin position="347"/>
        <end position="356"/>
    </location>
</feature>